<protein>
    <recommendedName>
        <fullName evidence="3">endo-polygalacturonase</fullName>
        <ecNumber evidence="3">3.2.1.15</ecNumber>
    </recommendedName>
</protein>
<dbReference type="SUPFAM" id="SSF51126">
    <property type="entry name" value="Pectin lyase-like"/>
    <property type="match status" value="1"/>
</dbReference>
<evidence type="ECO:0000256" key="9">
    <source>
        <dbReference type="ARBA" id="ARBA00023180"/>
    </source>
</evidence>
<dbReference type="Gene3D" id="2.160.20.10">
    <property type="entry name" value="Single-stranded right-handed beta-helix, Pectin lyase-like"/>
    <property type="match status" value="1"/>
</dbReference>
<comment type="subcellular location">
    <subcellularLocation>
        <location evidence="1">Secreted</location>
    </subcellularLocation>
</comment>
<dbReference type="GO" id="GO:0005576">
    <property type="term" value="C:extracellular region"/>
    <property type="evidence" value="ECO:0007669"/>
    <property type="project" value="UniProtKB-SubCell"/>
</dbReference>
<comment type="catalytic activity">
    <reaction evidence="12">
        <text>(1,4-alpha-D-galacturonosyl)n+m + H2O = (1,4-alpha-D-galacturonosyl)n + (1,4-alpha-D-galacturonosyl)m.</text>
        <dbReference type="EC" id="3.2.1.15"/>
    </reaction>
</comment>
<name>A0ABD1F609_HYPHA</name>
<evidence type="ECO:0000313" key="16">
    <source>
        <dbReference type="Proteomes" id="UP001566132"/>
    </source>
</evidence>
<sequence length="357" mass="39554">MNRNVFVAFRGVFIIHWCPLVQLLICVISDFNHVSEAVQNCKDIVLNGIHVPEGEQLDLRLTEGTSVSFRGNITFGYKEWNGPLVHLTGTNLTITGEEDSVLDGQGLLYWDGKGTGGGSRPRFFRITVENSILENINVKNCPVLCVLIRSSNNLIVRNWNINNLEGEEGVVPKNKSGHNTDGFNIENTNNSVVEHSTIYNQDDCVVVASGKNLTIRNIFCHGSHGLSVRGVGDTLQDVLFTDSILTMGENGIHIKTPTVGDEGLIKNITYNNITILDSSKYGINIQQNYPDAGIPINKVPIRNLRLQNIFGNVLDGAVPVFIMCAEEGCFDWEFENVQIFGNRPDNCTNYIPHGYNC</sequence>
<dbReference type="InterPro" id="IPR000743">
    <property type="entry name" value="Glyco_hydro_28"/>
</dbReference>
<dbReference type="InterPro" id="IPR006626">
    <property type="entry name" value="PbH1"/>
</dbReference>
<evidence type="ECO:0000313" key="15">
    <source>
        <dbReference type="EMBL" id="KAL1509741.1"/>
    </source>
</evidence>
<keyword evidence="11" id="KW-0961">Cell wall biogenesis/degradation</keyword>
<dbReference type="InterPro" id="IPR050434">
    <property type="entry name" value="Glycosyl_hydrlase_28"/>
</dbReference>
<dbReference type="EC" id="3.2.1.15" evidence="3"/>
<keyword evidence="6" id="KW-0677">Repeat</keyword>
<proteinExistence type="inferred from homology"/>
<dbReference type="GO" id="GO:0004650">
    <property type="term" value="F:polygalacturonase activity"/>
    <property type="evidence" value="ECO:0007669"/>
    <property type="project" value="UniProtKB-EC"/>
</dbReference>
<evidence type="ECO:0000256" key="3">
    <source>
        <dbReference type="ARBA" id="ARBA00012736"/>
    </source>
</evidence>
<dbReference type="InterPro" id="IPR012334">
    <property type="entry name" value="Pectin_lyas_fold"/>
</dbReference>
<evidence type="ECO:0000256" key="5">
    <source>
        <dbReference type="ARBA" id="ARBA00022729"/>
    </source>
</evidence>
<evidence type="ECO:0000256" key="10">
    <source>
        <dbReference type="ARBA" id="ARBA00023295"/>
    </source>
</evidence>
<dbReference type="PANTHER" id="PTHR31884">
    <property type="entry name" value="POLYGALACTURONASE"/>
    <property type="match status" value="1"/>
</dbReference>
<dbReference type="InterPro" id="IPR011050">
    <property type="entry name" value="Pectin_lyase_fold/virulence"/>
</dbReference>
<keyword evidence="7 13" id="KW-0378">Hydrolase</keyword>
<keyword evidence="8" id="KW-1015">Disulfide bond</keyword>
<reference evidence="15 16" key="1">
    <citation type="submission" date="2024-05" db="EMBL/GenBank/DDBJ databases">
        <title>Genetic variation in Jamaican populations of the coffee berry borer (Hypothenemus hampei).</title>
        <authorList>
            <person name="Errbii M."/>
            <person name="Myrie A."/>
        </authorList>
    </citation>
    <scope>NUCLEOTIDE SEQUENCE [LARGE SCALE GENOMIC DNA]</scope>
    <source>
        <strain evidence="15">JA-Hopewell-2020-01-JO</strain>
        <tissue evidence="15">Whole body</tissue>
    </source>
</reference>
<comment type="caution">
    <text evidence="15">The sequence shown here is derived from an EMBL/GenBank/DDBJ whole genome shotgun (WGS) entry which is preliminary data.</text>
</comment>
<keyword evidence="5 14" id="KW-0732">Signal</keyword>
<evidence type="ECO:0000256" key="4">
    <source>
        <dbReference type="ARBA" id="ARBA00022525"/>
    </source>
</evidence>
<feature type="signal peptide" evidence="14">
    <location>
        <begin position="1"/>
        <end position="37"/>
    </location>
</feature>
<dbReference type="GO" id="GO:0071555">
    <property type="term" value="P:cell wall organization"/>
    <property type="evidence" value="ECO:0007669"/>
    <property type="project" value="UniProtKB-KW"/>
</dbReference>
<dbReference type="PANTHER" id="PTHR31884:SF9">
    <property type="entry name" value="ENDOPOLYGALACTURONASE D-RELATED"/>
    <property type="match status" value="1"/>
</dbReference>
<evidence type="ECO:0000256" key="11">
    <source>
        <dbReference type="ARBA" id="ARBA00023316"/>
    </source>
</evidence>
<accession>A0ABD1F609</accession>
<keyword evidence="10 13" id="KW-0326">Glycosidase</keyword>
<keyword evidence="4" id="KW-0964">Secreted</keyword>
<dbReference type="AlphaFoldDB" id="A0ABD1F609"/>
<comment type="similarity">
    <text evidence="2 13">Belongs to the glycosyl hydrolase 28 family.</text>
</comment>
<keyword evidence="9" id="KW-0325">Glycoprotein</keyword>
<evidence type="ECO:0000256" key="7">
    <source>
        <dbReference type="ARBA" id="ARBA00022801"/>
    </source>
</evidence>
<dbReference type="EMBL" id="JBDJPC010000003">
    <property type="protein sequence ID" value="KAL1509741.1"/>
    <property type="molecule type" value="Genomic_DNA"/>
</dbReference>
<evidence type="ECO:0000256" key="8">
    <source>
        <dbReference type="ARBA" id="ARBA00023157"/>
    </source>
</evidence>
<dbReference type="Pfam" id="PF00295">
    <property type="entry name" value="Glyco_hydro_28"/>
    <property type="match status" value="1"/>
</dbReference>
<feature type="chain" id="PRO_5044864647" description="endo-polygalacturonase" evidence="14">
    <location>
        <begin position="38"/>
        <end position="357"/>
    </location>
</feature>
<organism evidence="15 16">
    <name type="scientific">Hypothenemus hampei</name>
    <name type="common">Coffee berry borer</name>
    <dbReference type="NCBI Taxonomy" id="57062"/>
    <lineage>
        <taxon>Eukaryota</taxon>
        <taxon>Metazoa</taxon>
        <taxon>Ecdysozoa</taxon>
        <taxon>Arthropoda</taxon>
        <taxon>Hexapoda</taxon>
        <taxon>Insecta</taxon>
        <taxon>Pterygota</taxon>
        <taxon>Neoptera</taxon>
        <taxon>Endopterygota</taxon>
        <taxon>Coleoptera</taxon>
        <taxon>Polyphaga</taxon>
        <taxon>Cucujiformia</taxon>
        <taxon>Curculionidae</taxon>
        <taxon>Scolytinae</taxon>
        <taxon>Hypothenemus</taxon>
    </lineage>
</organism>
<dbReference type="SMART" id="SM00710">
    <property type="entry name" value="PbH1"/>
    <property type="match status" value="6"/>
</dbReference>
<dbReference type="Proteomes" id="UP001566132">
    <property type="component" value="Unassembled WGS sequence"/>
</dbReference>
<evidence type="ECO:0000256" key="13">
    <source>
        <dbReference type="RuleBase" id="RU361169"/>
    </source>
</evidence>
<evidence type="ECO:0000256" key="1">
    <source>
        <dbReference type="ARBA" id="ARBA00004613"/>
    </source>
</evidence>
<gene>
    <name evidence="15" type="ORF">ABEB36_004433</name>
</gene>
<evidence type="ECO:0000256" key="6">
    <source>
        <dbReference type="ARBA" id="ARBA00022737"/>
    </source>
</evidence>
<keyword evidence="16" id="KW-1185">Reference proteome</keyword>
<evidence type="ECO:0000256" key="14">
    <source>
        <dbReference type="SAM" id="SignalP"/>
    </source>
</evidence>
<evidence type="ECO:0000256" key="2">
    <source>
        <dbReference type="ARBA" id="ARBA00008834"/>
    </source>
</evidence>
<evidence type="ECO:0000256" key="12">
    <source>
        <dbReference type="ARBA" id="ARBA00034074"/>
    </source>
</evidence>